<dbReference type="PROSITE" id="PS51918">
    <property type="entry name" value="RADICAL_SAM"/>
    <property type="match status" value="1"/>
</dbReference>
<dbReference type="InterPro" id="IPR013785">
    <property type="entry name" value="Aldolase_TIM"/>
</dbReference>
<feature type="binding site" evidence="8">
    <location>
        <position position="73"/>
    </location>
    <ligand>
        <name>[4Fe-4S] cluster</name>
        <dbReference type="ChEBI" id="CHEBI:49883"/>
        <label>2</label>
        <note>4Fe-4S-S-AdoMet</note>
    </ligand>
</feature>
<comment type="cofactor">
    <cofactor evidence="8">
        <name>[4Fe-4S] cluster</name>
        <dbReference type="ChEBI" id="CHEBI:49883"/>
    </cofactor>
    <text evidence="8">Binds 2 [4Fe-4S] clusters per subunit. One cluster is coordinated with 3 cysteines and an exchangeable S-adenosyl-L-methionine.</text>
</comment>
<dbReference type="PANTHER" id="PTHR10949">
    <property type="entry name" value="LIPOYL SYNTHASE"/>
    <property type="match status" value="1"/>
</dbReference>
<evidence type="ECO:0000313" key="11">
    <source>
        <dbReference type="Proteomes" id="UP000636891"/>
    </source>
</evidence>
<dbReference type="CDD" id="cd01335">
    <property type="entry name" value="Radical_SAM"/>
    <property type="match status" value="1"/>
</dbReference>
<comment type="similarity">
    <text evidence="8">Belongs to the radical SAM superfamily. Lipoyl synthase family.</text>
</comment>
<dbReference type="SUPFAM" id="SSF102114">
    <property type="entry name" value="Radical SAM enzymes"/>
    <property type="match status" value="1"/>
</dbReference>
<dbReference type="SFLD" id="SFLDS00029">
    <property type="entry name" value="Radical_SAM"/>
    <property type="match status" value="1"/>
</dbReference>
<dbReference type="EC" id="2.8.1.8" evidence="8"/>
<dbReference type="Proteomes" id="UP000636891">
    <property type="component" value="Unassembled WGS sequence"/>
</dbReference>
<dbReference type="PIRSF" id="PIRSF005963">
    <property type="entry name" value="Lipoyl_synth"/>
    <property type="match status" value="1"/>
</dbReference>
<keyword evidence="11" id="KW-1185">Reference proteome</keyword>
<feature type="binding site" evidence="8">
    <location>
        <position position="280"/>
    </location>
    <ligand>
        <name>[4Fe-4S] cluster</name>
        <dbReference type="ChEBI" id="CHEBI:49883"/>
        <label>1</label>
    </ligand>
</feature>
<dbReference type="RefSeq" id="WP_118655606.1">
    <property type="nucleotide sequence ID" value="NZ_JACOOK010000002.1"/>
</dbReference>
<evidence type="ECO:0000256" key="4">
    <source>
        <dbReference type="ARBA" id="ARBA00022723"/>
    </source>
</evidence>
<gene>
    <name evidence="8 10" type="primary">lipA</name>
    <name evidence="10" type="ORF">H8S08_05180</name>
</gene>
<evidence type="ECO:0000313" key="10">
    <source>
        <dbReference type="EMBL" id="MBC5616413.1"/>
    </source>
</evidence>
<feature type="binding site" evidence="8">
    <location>
        <position position="54"/>
    </location>
    <ligand>
        <name>[4Fe-4S] cluster</name>
        <dbReference type="ChEBI" id="CHEBI:49883"/>
        <label>1</label>
    </ligand>
</feature>
<comment type="function">
    <text evidence="8">Catalyzes the radical-mediated insertion of two sulfur atoms into the C-6 and C-8 positions of the octanoyl moiety bound to the lipoyl domains of lipoate-dependent enzymes, thereby converting the octanoylated domains into lipoylated derivatives.</text>
</comment>
<comment type="caution">
    <text evidence="10">The sequence shown here is derived from an EMBL/GenBank/DDBJ whole genome shotgun (WGS) entry which is preliminary data.</text>
</comment>
<dbReference type="InterPro" id="IPR003698">
    <property type="entry name" value="Lipoyl_synth"/>
</dbReference>
<feature type="binding site" evidence="8">
    <location>
        <position position="43"/>
    </location>
    <ligand>
        <name>[4Fe-4S] cluster</name>
        <dbReference type="ChEBI" id="CHEBI:49883"/>
        <label>1</label>
    </ligand>
</feature>
<dbReference type="SMART" id="SM00729">
    <property type="entry name" value="Elp3"/>
    <property type="match status" value="1"/>
</dbReference>
<dbReference type="NCBIfam" id="NF004019">
    <property type="entry name" value="PRK05481.1"/>
    <property type="match status" value="1"/>
</dbReference>
<keyword evidence="5 8" id="KW-0408">Iron</keyword>
<feature type="domain" description="Radical SAM core" evidence="9">
    <location>
        <begin position="55"/>
        <end position="269"/>
    </location>
</feature>
<dbReference type="InterPro" id="IPR007197">
    <property type="entry name" value="rSAM"/>
</dbReference>
<protein>
    <recommendedName>
        <fullName evidence="8">Lipoyl synthase</fullName>
        <ecNumber evidence="8">2.8.1.8</ecNumber>
    </recommendedName>
    <alternativeName>
        <fullName evidence="8">Lip-syn</fullName>
        <shortName evidence="8">LS</shortName>
    </alternativeName>
    <alternativeName>
        <fullName evidence="8">Lipoate synthase</fullName>
    </alternativeName>
    <alternativeName>
        <fullName evidence="8">Lipoic acid synthase</fullName>
    </alternativeName>
    <alternativeName>
        <fullName evidence="8">Sulfur insertion protein LipA</fullName>
    </alternativeName>
</protein>
<dbReference type="InterPro" id="IPR006638">
    <property type="entry name" value="Elp3/MiaA/NifB-like_rSAM"/>
</dbReference>
<name>A0ABR7CL82_9BACT</name>
<keyword evidence="1 8" id="KW-0004">4Fe-4S</keyword>
<sequence>MPDCHDEVTRHKKPDWLKIKLHNSSNFGEVARIVQEHGLHTICSSGRCPNQAECWSRRTATFMILGEICTRSCKFCATATGKPLPPDPDEPQKLARSVRLMGLKHCVVTSVTRDDLPDGGAEIWAETVRAVRRENPDTSIELLIPDFDAREDLIDTVIAAKPDIIGHNVETVARLTSQVRSRARYEVSLKTLSHIARSGCRTKSGLMVGLGETDDEVLAAIDDLVANGVRIMTIGQYLRPTLKHLPVADYVTPEKFATYKEEALRRGMLYVESGPMVRSSYMAEKAMQCCGSKK</sequence>
<evidence type="ECO:0000256" key="2">
    <source>
        <dbReference type="ARBA" id="ARBA00022679"/>
    </source>
</evidence>
<evidence type="ECO:0000256" key="1">
    <source>
        <dbReference type="ARBA" id="ARBA00022485"/>
    </source>
</evidence>
<proteinExistence type="inferred from homology"/>
<dbReference type="InterPro" id="IPR058240">
    <property type="entry name" value="rSAM_sf"/>
</dbReference>
<dbReference type="PANTHER" id="PTHR10949:SF0">
    <property type="entry name" value="LIPOYL SYNTHASE, MITOCHONDRIAL"/>
    <property type="match status" value="1"/>
</dbReference>
<reference evidence="10 11" key="1">
    <citation type="submission" date="2020-08" db="EMBL/GenBank/DDBJ databases">
        <title>Genome public.</title>
        <authorList>
            <person name="Liu C."/>
            <person name="Sun Q."/>
        </authorList>
    </citation>
    <scope>NUCLEOTIDE SEQUENCE [LARGE SCALE GENOMIC DNA]</scope>
    <source>
        <strain evidence="10 11">New-7</strain>
    </source>
</reference>
<feature type="binding site" evidence="8">
    <location>
        <position position="48"/>
    </location>
    <ligand>
        <name>[4Fe-4S] cluster</name>
        <dbReference type="ChEBI" id="CHEBI:49883"/>
        <label>1</label>
    </ligand>
</feature>
<accession>A0ABR7CL82</accession>
<comment type="pathway">
    <text evidence="8">Protein modification; protein lipoylation via endogenous pathway; protein N(6)-(lipoyl)lysine from octanoyl-[acyl-carrier-protein]: step 2/2.</text>
</comment>
<evidence type="ECO:0000259" key="9">
    <source>
        <dbReference type="PROSITE" id="PS51918"/>
    </source>
</evidence>
<dbReference type="NCBIfam" id="TIGR00510">
    <property type="entry name" value="lipA"/>
    <property type="match status" value="1"/>
</dbReference>
<dbReference type="Pfam" id="PF04055">
    <property type="entry name" value="Radical_SAM"/>
    <property type="match status" value="1"/>
</dbReference>
<keyword evidence="3 8" id="KW-0949">S-adenosyl-L-methionine</keyword>
<feature type="binding site" evidence="8">
    <location>
        <position position="76"/>
    </location>
    <ligand>
        <name>[4Fe-4S] cluster</name>
        <dbReference type="ChEBI" id="CHEBI:49883"/>
        <label>2</label>
        <note>4Fe-4S-S-AdoMet</note>
    </ligand>
</feature>
<dbReference type="GO" id="GO:0016992">
    <property type="term" value="F:lipoate synthase activity"/>
    <property type="evidence" value="ECO:0007669"/>
    <property type="project" value="UniProtKB-EC"/>
</dbReference>
<dbReference type="Gene3D" id="3.20.20.70">
    <property type="entry name" value="Aldolase class I"/>
    <property type="match status" value="1"/>
</dbReference>
<evidence type="ECO:0000256" key="3">
    <source>
        <dbReference type="ARBA" id="ARBA00022691"/>
    </source>
</evidence>
<evidence type="ECO:0000256" key="7">
    <source>
        <dbReference type="ARBA" id="ARBA00047326"/>
    </source>
</evidence>
<dbReference type="NCBIfam" id="NF009544">
    <property type="entry name" value="PRK12928.1"/>
    <property type="match status" value="1"/>
</dbReference>
<keyword evidence="4 8" id="KW-0479">Metal-binding</keyword>
<evidence type="ECO:0000256" key="8">
    <source>
        <dbReference type="HAMAP-Rule" id="MF_00206"/>
    </source>
</evidence>
<dbReference type="SFLD" id="SFLDG01058">
    <property type="entry name" value="lipoyl_synthase_like"/>
    <property type="match status" value="1"/>
</dbReference>
<evidence type="ECO:0000256" key="5">
    <source>
        <dbReference type="ARBA" id="ARBA00023004"/>
    </source>
</evidence>
<evidence type="ECO:0000256" key="6">
    <source>
        <dbReference type="ARBA" id="ARBA00023014"/>
    </source>
</evidence>
<comment type="subcellular location">
    <subcellularLocation>
        <location evidence="8">Cytoplasm</location>
    </subcellularLocation>
</comment>
<dbReference type="SFLD" id="SFLDF00271">
    <property type="entry name" value="lipoyl_synthase"/>
    <property type="match status" value="1"/>
</dbReference>
<keyword evidence="2 8" id="KW-0808">Transferase</keyword>
<keyword evidence="6 8" id="KW-0411">Iron-sulfur</keyword>
<dbReference type="HAMAP" id="MF_00206">
    <property type="entry name" value="Lipoyl_synth"/>
    <property type="match status" value="1"/>
</dbReference>
<keyword evidence="8" id="KW-0963">Cytoplasm</keyword>
<organism evidence="10 11">
    <name type="scientific">Alistipes hominis</name>
    <dbReference type="NCBI Taxonomy" id="2763015"/>
    <lineage>
        <taxon>Bacteria</taxon>
        <taxon>Pseudomonadati</taxon>
        <taxon>Bacteroidota</taxon>
        <taxon>Bacteroidia</taxon>
        <taxon>Bacteroidales</taxon>
        <taxon>Rikenellaceae</taxon>
        <taxon>Alistipes</taxon>
    </lineage>
</organism>
<dbReference type="EMBL" id="JACOOK010000002">
    <property type="protein sequence ID" value="MBC5616413.1"/>
    <property type="molecule type" value="Genomic_DNA"/>
</dbReference>
<comment type="catalytic activity">
    <reaction evidence="7 8">
        <text>[[Fe-S] cluster scaffold protein carrying a second [4Fe-4S](2+) cluster] + N(6)-octanoyl-L-lysyl-[protein] + 2 oxidized [2Fe-2S]-[ferredoxin] + 2 S-adenosyl-L-methionine + 4 H(+) = [[Fe-S] cluster scaffold protein] + N(6)-[(R)-dihydrolipoyl]-L-lysyl-[protein] + 4 Fe(3+) + 2 hydrogen sulfide + 2 5'-deoxyadenosine + 2 L-methionine + 2 reduced [2Fe-2S]-[ferredoxin]</text>
        <dbReference type="Rhea" id="RHEA:16585"/>
        <dbReference type="Rhea" id="RHEA-COMP:9928"/>
        <dbReference type="Rhea" id="RHEA-COMP:10000"/>
        <dbReference type="Rhea" id="RHEA-COMP:10001"/>
        <dbReference type="Rhea" id="RHEA-COMP:10475"/>
        <dbReference type="Rhea" id="RHEA-COMP:14568"/>
        <dbReference type="Rhea" id="RHEA-COMP:14569"/>
        <dbReference type="ChEBI" id="CHEBI:15378"/>
        <dbReference type="ChEBI" id="CHEBI:17319"/>
        <dbReference type="ChEBI" id="CHEBI:29034"/>
        <dbReference type="ChEBI" id="CHEBI:29919"/>
        <dbReference type="ChEBI" id="CHEBI:33722"/>
        <dbReference type="ChEBI" id="CHEBI:33737"/>
        <dbReference type="ChEBI" id="CHEBI:33738"/>
        <dbReference type="ChEBI" id="CHEBI:57844"/>
        <dbReference type="ChEBI" id="CHEBI:59789"/>
        <dbReference type="ChEBI" id="CHEBI:78809"/>
        <dbReference type="ChEBI" id="CHEBI:83100"/>
        <dbReference type="EC" id="2.8.1.8"/>
    </reaction>
</comment>
<feature type="binding site" evidence="8">
    <location>
        <position position="69"/>
    </location>
    <ligand>
        <name>[4Fe-4S] cluster</name>
        <dbReference type="ChEBI" id="CHEBI:49883"/>
        <label>2</label>
        <note>4Fe-4S-S-AdoMet</note>
    </ligand>
</feature>